<evidence type="ECO:0000256" key="3">
    <source>
        <dbReference type="ARBA" id="ARBA00022679"/>
    </source>
</evidence>
<accession>A0A8E2QDC8</accession>
<dbReference type="Proteomes" id="UP000235881">
    <property type="component" value="Unassembled WGS sequence"/>
</dbReference>
<evidence type="ECO:0000256" key="4">
    <source>
        <dbReference type="ARBA" id="ARBA00022691"/>
    </source>
</evidence>
<organism evidence="8 9">
    <name type="scientific">Stutzerimonas degradans</name>
    <dbReference type="NCBI Taxonomy" id="2968968"/>
    <lineage>
        <taxon>Bacteria</taxon>
        <taxon>Pseudomonadati</taxon>
        <taxon>Pseudomonadota</taxon>
        <taxon>Gammaproteobacteria</taxon>
        <taxon>Pseudomonadales</taxon>
        <taxon>Pseudomonadaceae</taxon>
        <taxon>Stutzerimonas</taxon>
    </lineage>
</organism>
<evidence type="ECO:0000259" key="7">
    <source>
        <dbReference type="Pfam" id="PF22654"/>
    </source>
</evidence>
<dbReference type="RefSeq" id="WP_102829214.1">
    <property type="nucleotide sequence ID" value="NZ_CP065721.1"/>
</dbReference>
<evidence type="ECO:0000256" key="1">
    <source>
        <dbReference type="ARBA" id="ARBA00011900"/>
    </source>
</evidence>
<feature type="domain" description="DUF7008" evidence="7">
    <location>
        <begin position="835"/>
        <end position="1227"/>
    </location>
</feature>
<evidence type="ECO:0000313" key="9">
    <source>
        <dbReference type="Proteomes" id="UP000235881"/>
    </source>
</evidence>
<dbReference type="GO" id="GO:0032259">
    <property type="term" value="P:methylation"/>
    <property type="evidence" value="ECO:0007669"/>
    <property type="project" value="UniProtKB-KW"/>
</dbReference>
<name>A0A8E2QDC8_9GAMM</name>
<dbReference type="GO" id="GO:0003676">
    <property type="term" value="F:nucleic acid binding"/>
    <property type="evidence" value="ECO:0007669"/>
    <property type="project" value="InterPro"/>
</dbReference>
<dbReference type="EC" id="2.1.1.72" evidence="1"/>
<dbReference type="Pfam" id="PF07669">
    <property type="entry name" value="Eco57I"/>
    <property type="match status" value="1"/>
</dbReference>
<dbReference type="GO" id="GO:0006304">
    <property type="term" value="P:DNA modification"/>
    <property type="evidence" value="ECO:0007669"/>
    <property type="project" value="InterPro"/>
</dbReference>
<dbReference type="Pfam" id="PF22654">
    <property type="entry name" value="DUF7008"/>
    <property type="match status" value="1"/>
</dbReference>
<dbReference type="NCBIfam" id="NF033451">
    <property type="entry name" value="BREX_2_MTaseX"/>
    <property type="match status" value="1"/>
</dbReference>
<protein>
    <recommendedName>
        <fullName evidence="1">site-specific DNA-methyltransferase (adenine-specific)</fullName>
        <ecNumber evidence="1">2.1.1.72</ecNumber>
    </recommendedName>
</protein>
<gene>
    <name evidence="8" type="ORF">CXK95_15370</name>
</gene>
<evidence type="ECO:0000313" key="8">
    <source>
        <dbReference type="EMBL" id="PNF75426.1"/>
    </source>
</evidence>
<keyword evidence="3" id="KW-0808">Transferase</keyword>
<dbReference type="InterPro" id="IPR029063">
    <property type="entry name" value="SAM-dependent_MTases_sf"/>
</dbReference>
<reference evidence="8 9" key="1">
    <citation type="submission" date="2018-01" db="EMBL/GenBank/DDBJ databases">
        <title>Denitrification phenotypes of diverse strains of Pseudomonas stutzeri.</title>
        <authorList>
            <person name="Milligan D.A."/>
            <person name="Bergaust L."/>
            <person name="Bakken L.R."/>
            <person name="Frostegard A."/>
        </authorList>
    </citation>
    <scope>NUCLEOTIDE SEQUENCE [LARGE SCALE GENOMIC DNA]</scope>
    <source>
        <strain evidence="8 9">DSM 50238</strain>
    </source>
</reference>
<evidence type="ECO:0000256" key="5">
    <source>
        <dbReference type="ARBA" id="ARBA00047942"/>
    </source>
</evidence>
<feature type="domain" description="Type II methyltransferase M.TaqI-like" evidence="6">
    <location>
        <begin position="285"/>
        <end position="464"/>
    </location>
</feature>
<dbReference type="PANTHER" id="PTHR33841">
    <property type="entry name" value="DNA METHYLTRANSFERASE YEEA-RELATED"/>
    <property type="match status" value="1"/>
</dbReference>
<sequence>MHKDLPVINRADLLKNLQSLLPHIEKDILAYSESSVELSEHLQSEYRAAVEAERTAEHFVSWREAQITQAAVAWVLTCVFVRFLEDNGLLNEPVLAGPVSDAQGRNALQQAKERMVAYFNENPTFEERHYLLDLFAELEKYPVIAELLDHRHNPLWQIPISADGAKRLIDFFQKIDADSGEILHDFTDREWDTRFLGDLYQDLSESVRKRYALLQTPEFVESFILDYTLEPAIQTFGLPGLRLIDPTCGSGHFLLTTFERVFNQWLKREPGTNTRELAQRALNVVHGTDINPYAIAICRFRLLIAAMKAAGSTKIKGAPDFHFNLACGDSLLHGRRFEWQGQGIQAGLLDEEKKHVYEVEDSGRLNKILGQRYHVVVGNPPYITVKDKALNQAYRDRYPTCHRKYSLGVPFTERFFDLAISTESNRPAGFIGLITANSFMKREFGKKLIEDYLPRKDLTHVIDTSVAYIPGHGTPTVVLFGRNQLPKSDCVRAVLGIRGETEVPENPALAKVWSSIVGLLPFGGSENEYVSVVDQDRSSFSCHPWSVGGGGASDLKELLEDEKELLSSRIDVIGFGAILGEDEAFVLPKGRVGEILTSSERRPMVDGEKVRNWMIEPASEVLFPYDSNMDFDISPSQYKYLWPLRSLLWLRNTFGDKTFKEAGRHFAEYHQIPRDRNKDPLSICYGEVATHNHFAFDREGKIFNRTAPVIKLRSDAAENDYLDIFGFLNSSVACFWMKQVFYPKGGDHVGGEGARVRKTLWDERYQLAGTGMKKFPIAKDLGRNVLRIVEKIELVSREMSELRPSKIIGLKSAVGLESALHSAALRYKDCEYKLVALQEELDWCVYSLYGLTDSGYCYDGDLPAVRMGQRAFEIKMAKDLRVEGEGESNLIWFERHGYKPCPEIPSDFPRDYKELIKLRLEAMDVNPWIKILERPEYKRRWMEINWGEMLKAALKEFVLGRLEEMCGSAQLQTCAQLADRLRADNGAFEILKACSGEGFLDVQEFVIQLISENNVPQIACERLKHTAMPKFRAWQDIWAMQHDEDVIDIKYGVGRPLSGEDARDPEKKNKYDLALTKARLEKAEKVGEIPLPPQYKSADFRKPSYWSLRGKLDVPKERFFSLPGCEKGGDTTLVIGWAGLNHLQRAQAIAAWYLDRKEGEGWEAERLMPMLVALDELIPWLKQWHNEVDAEFGARMGDYYEGFLLEELRNLEITRADLLSWQPAAVAGKRGGRKKKVAEQN</sequence>
<dbReference type="PROSITE" id="PS00092">
    <property type="entry name" value="N6_MTASE"/>
    <property type="match status" value="1"/>
</dbReference>
<keyword evidence="4" id="KW-0949">S-adenosyl-L-methionine</keyword>
<dbReference type="PANTHER" id="PTHR33841:SF1">
    <property type="entry name" value="DNA METHYLTRANSFERASE A"/>
    <property type="match status" value="1"/>
</dbReference>
<dbReference type="InterPro" id="IPR011639">
    <property type="entry name" value="MethylTrfase_TaqI-like_dom"/>
</dbReference>
<comment type="catalytic activity">
    <reaction evidence="5">
        <text>a 2'-deoxyadenosine in DNA + S-adenosyl-L-methionine = an N(6)-methyl-2'-deoxyadenosine in DNA + S-adenosyl-L-homocysteine + H(+)</text>
        <dbReference type="Rhea" id="RHEA:15197"/>
        <dbReference type="Rhea" id="RHEA-COMP:12418"/>
        <dbReference type="Rhea" id="RHEA-COMP:12419"/>
        <dbReference type="ChEBI" id="CHEBI:15378"/>
        <dbReference type="ChEBI" id="CHEBI:57856"/>
        <dbReference type="ChEBI" id="CHEBI:59789"/>
        <dbReference type="ChEBI" id="CHEBI:90615"/>
        <dbReference type="ChEBI" id="CHEBI:90616"/>
        <dbReference type="EC" id="2.1.1.72"/>
    </reaction>
</comment>
<proteinExistence type="predicted"/>
<dbReference type="GO" id="GO:0009007">
    <property type="term" value="F:site-specific DNA-methyltransferase (adenine-specific) activity"/>
    <property type="evidence" value="ECO:0007669"/>
    <property type="project" value="UniProtKB-EC"/>
</dbReference>
<keyword evidence="9" id="KW-1185">Reference proteome</keyword>
<dbReference type="InterPro" id="IPR002052">
    <property type="entry name" value="DNA_methylase_N6_adenine_CS"/>
</dbReference>
<dbReference type="InterPro" id="IPR054277">
    <property type="entry name" value="DUF7008"/>
</dbReference>
<dbReference type="SUPFAM" id="SSF53335">
    <property type="entry name" value="S-adenosyl-L-methionine-dependent methyltransferases"/>
    <property type="match status" value="1"/>
</dbReference>
<dbReference type="InterPro" id="IPR050953">
    <property type="entry name" value="N4_N6_ade-DNA_methylase"/>
</dbReference>
<evidence type="ECO:0000256" key="2">
    <source>
        <dbReference type="ARBA" id="ARBA00022603"/>
    </source>
</evidence>
<evidence type="ECO:0000259" key="6">
    <source>
        <dbReference type="Pfam" id="PF07669"/>
    </source>
</evidence>
<dbReference type="Gene3D" id="3.40.50.150">
    <property type="entry name" value="Vaccinia Virus protein VP39"/>
    <property type="match status" value="1"/>
</dbReference>
<keyword evidence="2" id="KW-0489">Methyltransferase</keyword>
<dbReference type="PRINTS" id="PR00507">
    <property type="entry name" value="N12N6MTFRASE"/>
</dbReference>
<comment type="caution">
    <text evidence="8">The sequence shown here is derived from an EMBL/GenBank/DDBJ whole genome shotgun (WGS) entry which is preliminary data.</text>
</comment>
<dbReference type="EMBL" id="POUK01000006">
    <property type="protein sequence ID" value="PNF75426.1"/>
    <property type="molecule type" value="Genomic_DNA"/>
</dbReference>
<dbReference type="AlphaFoldDB" id="A0A8E2QDC8"/>